<dbReference type="PANTHER" id="PTHR46577:SF1">
    <property type="entry name" value="HTH-TYPE TRANSCRIPTIONAL REGULATORY PROTEIN GABR"/>
    <property type="match status" value="1"/>
</dbReference>
<dbReference type="EMBL" id="JAAIKT010000001">
    <property type="protein sequence ID" value="NEW69054.1"/>
    <property type="molecule type" value="Genomic_DNA"/>
</dbReference>
<feature type="domain" description="HTH gntR-type" evidence="7">
    <location>
        <begin position="3"/>
        <end position="71"/>
    </location>
</feature>
<keyword evidence="3" id="KW-0805">Transcription regulation</keyword>
<feature type="region of interest" description="Disordered" evidence="6">
    <location>
        <begin position="62"/>
        <end position="93"/>
    </location>
</feature>
<evidence type="ECO:0000256" key="2">
    <source>
        <dbReference type="ARBA" id="ARBA00022898"/>
    </source>
</evidence>
<organism evidence="8 9">
    <name type="scientific">Streptomyces rhizosphaericus</name>
    <dbReference type="NCBI Taxonomy" id="114699"/>
    <lineage>
        <taxon>Bacteria</taxon>
        <taxon>Bacillati</taxon>
        <taxon>Actinomycetota</taxon>
        <taxon>Actinomycetes</taxon>
        <taxon>Kitasatosporales</taxon>
        <taxon>Streptomycetaceae</taxon>
        <taxon>Streptomyces</taxon>
        <taxon>Streptomyces violaceusniger group</taxon>
    </lineage>
</organism>
<dbReference type="SUPFAM" id="SSF46785">
    <property type="entry name" value="Winged helix' DNA-binding domain"/>
    <property type="match status" value="1"/>
</dbReference>
<dbReference type="Pfam" id="PF00155">
    <property type="entry name" value="Aminotran_1_2"/>
    <property type="match status" value="1"/>
</dbReference>
<feature type="compositionally biased region" description="Low complexity" evidence="6">
    <location>
        <begin position="80"/>
        <end position="89"/>
    </location>
</feature>
<keyword evidence="9" id="KW-1185">Reference proteome</keyword>
<dbReference type="InterPro" id="IPR000524">
    <property type="entry name" value="Tscrpt_reg_HTH_GntR"/>
</dbReference>
<dbReference type="Gene3D" id="3.40.640.10">
    <property type="entry name" value="Type I PLP-dependent aspartate aminotransferase-like (Major domain)"/>
    <property type="match status" value="1"/>
</dbReference>
<dbReference type="SUPFAM" id="SSF53383">
    <property type="entry name" value="PLP-dependent transferases"/>
    <property type="match status" value="1"/>
</dbReference>
<dbReference type="AlphaFoldDB" id="A0A6G4A892"/>
<dbReference type="InterPro" id="IPR015421">
    <property type="entry name" value="PyrdxlP-dep_Trfase_major"/>
</dbReference>
<reference evidence="8" key="1">
    <citation type="submission" date="2020-02" db="EMBL/GenBank/DDBJ databases">
        <title>A new Streptomyces sp. for controlling soil-borne diseases.</title>
        <authorList>
            <person name="Li X."/>
            <person name="Tian Y."/>
            <person name="Gao K."/>
        </authorList>
    </citation>
    <scope>NUCLEOTIDE SEQUENCE [LARGE SCALE GENOMIC DNA]</scope>
    <source>
        <strain evidence="8">0250</strain>
    </source>
</reference>
<dbReference type="InterPro" id="IPR004839">
    <property type="entry name" value="Aminotransferase_I/II_large"/>
</dbReference>
<comment type="similarity">
    <text evidence="1">In the C-terminal section; belongs to the class-I pyridoxal-phosphate-dependent aminotransferase family.</text>
</comment>
<dbReference type="GO" id="GO:0008483">
    <property type="term" value="F:transaminase activity"/>
    <property type="evidence" value="ECO:0007669"/>
    <property type="project" value="UniProtKB-KW"/>
</dbReference>
<evidence type="ECO:0000256" key="4">
    <source>
        <dbReference type="ARBA" id="ARBA00023125"/>
    </source>
</evidence>
<keyword evidence="4" id="KW-0238">DNA-binding</keyword>
<keyword evidence="8" id="KW-0808">Transferase</keyword>
<dbReference type="Gene3D" id="1.10.10.10">
    <property type="entry name" value="Winged helix-like DNA-binding domain superfamily/Winged helix DNA-binding domain"/>
    <property type="match status" value="1"/>
</dbReference>
<dbReference type="GO" id="GO:0030170">
    <property type="term" value="F:pyridoxal phosphate binding"/>
    <property type="evidence" value="ECO:0007669"/>
    <property type="project" value="InterPro"/>
</dbReference>
<keyword evidence="5" id="KW-0804">Transcription</keyword>
<dbReference type="InterPro" id="IPR036388">
    <property type="entry name" value="WH-like_DNA-bd_sf"/>
</dbReference>
<evidence type="ECO:0000256" key="5">
    <source>
        <dbReference type="ARBA" id="ARBA00023163"/>
    </source>
</evidence>
<dbReference type="GO" id="GO:0003700">
    <property type="term" value="F:DNA-binding transcription factor activity"/>
    <property type="evidence" value="ECO:0007669"/>
    <property type="project" value="InterPro"/>
</dbReference>
<dbReference type="GO" id="GO:0003677">
    <property type="term" value="F:DNA binding"/>
    <property type="evidence" value="ECO:0007669"/>
    <property type="project" value="UniProtKB-KW"/>
</dbReference>
<dbReference type="SMART" id="SM00345">
    <property type="entry name" value="HTH_GNTR"/>
    <property type="match status" value="1"/>
</dbReference>
<dbReference type="InterPro" id="IPR051446">
    <property type="entry name" value="HTH_trans_reg/aminotransferase"/>
</dbReference>
<evidence type="ECO:0000256" key="1">
    <source>
        <dbReference type="ARBA" id="ARBA00005384"/>
    </source>
</evidence>
<evidence type="ECO:0000256" key="3">
    <source>
        <dbReference type="ARBA" id="ARBA00023015"/>
    </source>
</evidence>
<dbReference type="Proteomes" id="UP000476310">
    <property type="component" value="Unassembled WGS sequence"/>
</dbReference>
<dbReference type="CDD" id="cd07377">
    <property type="entry name" value="WHTH_GntR"/>
    <property type="match status" value="1"/>
</dbReference>
<evidence type="ECO:0000313" key="8">
    <source>
        <dbReference type="EMBL" id="NEW69054.1"/>
    </source>
</evidence>
<dbReference type="InterPro" id="IPR036390">
    <property type="entry name" value="WH_DNA-bd_sf"/>
</dbReference>
<dbReference type="InterPro" id="IPR015424">
    <property type="entry name" value="PyrdxlP-dep_Trfase"/>
</dbReference>
<accession>A0A6G4A892</accession>
<evidence type="ECO:0000259" key="7">
    <source>
        <dbReference type="PROSITE" id="PS50949"/>
    </source>
</evidence>
<name>A0A6G4A892_9ACTN</name>
<protein>
    <submittedName>
        <fullName evidence="8">Aminotransferase class I/II-fold pyridoxal phosphate-dependent enzyme</fullName>
    </submittedName>
</protein>
<evidence type="ECO:0000256" key="6">
    <source>
        <dbReference type="SAM" id="MobiDB-lite"/>
    </source>
</evidence>
<gene>
    <name evidence="8" type="ORF">G4H13_01175</name>
</gene>
<dbReference type="RefSeq" id="WP_164422762.1">
    <property type="nucleotide sequence ID" value="NZ_JAAIKT010000001.1"/>
</dbReference>
<dbReference type="PROSITE" id="PS50949">
    <property type="entry name" value="HTH_GNTR"/>
    <property type="match status" value="1"/>
</dbReference>
<evidence type="ECO:0000313" key="9">
    <source>
        <dbReference type="Proteomes" id="UP000476310"/>
    </source>
</evidence>
<sequence length="445" mass="47485">MVKRTSRGIADTVAELIREGTLAPGTRLPTVRALAIALGMSPATVSEAWGVLRADDLLETGRRQGTAVRRRHTPAPPSAPANGGPPSSARWAGVDLAHGQPDPRLLPSLEAAVLAGARGPRLNSFDKDYITDRLLAAVAPTWPHQPQAWTVVAGGYEGSLLACRSVASAGDAVAVEEPTAPRLLDALRRIGARPVPIRCDAHGPLPEELERALADEPVAFVYQPRAHLPLGHAVTERRAADLARVLSRPGVRTLVVEDDNFGPLATAWAPGIGAHLPDRVVHVRSYCKTYGLDLRSCVVSGPVEQINRIRAQHAHGMVWTSRILQDALAHLIEDPHARRAVAAARERYAVRRGLLLDALRDEGVDVRCEDGLVLWVPVAQEQSALLHLASYGVTVAPGSPCHSGAPAVAHVRIAISRLPERPAPVRELAALVSAAATGATWEEFD</sequence>
<keyword evidence="8" id="KW-0032">Aminotransferase</keyword>
<comment type="caution">
    <text evidence="8">The sequence shown here is derived from an EMBL/GenBank/DDBJ whole genome shotgun (WGS) entry which is preliminary data.</text>
</comment>
<proteinExistence type="inferred from homology"/>
<dbReference type="Pfam" id="PF00392">
    <property type="entry name" value="GntR"/>
    <property type="match status" value="1"/>
</dbReference>
<dbReference type="CDD" id="cd00609">
    <property type="entry name" value="AAT_like"/>
    <property type="match status" value="1"/>
</dbReference>
<dbReference type="PANTHER" id="PTHR46577">
    <property type="entry name" value="HTH-TYPE TRANSCRIPTIONAL REGULATORY PROTEIN GABR"/>
    <property type="match status" value="1"/>
</dbReference>
<keyword evidence="2" id="KW-0663">Pyridoxal phosphate</keyword>